<feature type="compositionally biased region" description="Low complexity" evidence="1">
    <location>
        <begin position="123"/>
        <end position="137"/>
    </location>
</feature>
<accession>A0A1C4XV97</accession>
<dbReference type="OrthoDB" id="3406090at2"/>
<proteinExistence type="predicted"/>
<feature type="region of interest" description="Disordered" evidence="1">
    <location>
        <begin position="111"/>
        <end position="137"/>
    </location>
</feature>
<protein>
    <submittedName>
        <fullName evidence="2">TadE-like protein</fullName>
    </submittedName>
</protein>
<dbReference type="NCBIfam" id="NF041390">
    <property type="entry name" value="TadE_Rv3655c"/>
    <property type="match status" value="1"/>
</dbReference>
<gene>
    <name evidence="2" type="ORF">GA0070216_105186</name>
</gene>
<evidence type="ECO:0000313" key="2">
    <source>
        <dbReference type="EMBL" id="SCF12266.1"/>
    </source>
</evidence>
<reference evidence="3" key="1">
    <citation type="submission" date="2016-06" db="EMBL/GenBank/DDBJ databases">
        <authorList>
            <person name="Varghese N."/>
            <person name="Submissions Spin"/>
        </authorList>
    </citation>
    <scope>NUCLEOTIDE SEQUENCE [LARGE SCALE GENOMIC DNA]</scope>
    <source>
        <strain evidence="3">DSM 44100</strain>
    </source>
</reference>
<keyword evidence="3" id="KW-1185">Reference proteome</keyword>
<evidence type="ECO:0000256" key="1">
    <source>
        <dbReference type="SAM" id="MobiDB-lite"/>
    </source>
</evidence>
<dbReference type="EMBL" id="FMCU01000005">
    <property type="protein sequence ID" value="SCF12266.1"/>
    <property type="molecule type" value="Genomic_DNA"/>
</dbReference>
<sequence>MRLRRPAGRDRGSFTAELAAGLPALLVLLFAGLTAVDAVTTKATCLDAAREAALAAARGGDGTSAGTRIAPEAAVVSISVQGDRVTATVRAPVRALGARLPRLTVEASTVAALEPGSPAPDVPGTGSPASGAPGTGS</sequence>
<name>A0A1C4XV97_9ACTN</name>
<dbReference type="AlphaFoldDB" id="A0A1C4XV97"/>
<dbReference type="Proteomes" id="UP000198797">
    <property type="component" value="Unassembled WGS sequence"/>
</dbReference>
<organism evidence="2 3">
    <name type="scientific">Micromonospora matsumotoense</name>
    <dbReference type="NCBI Taxonomy" id="121616"/>
    <lineage>
        <taxon>Bacteria</taxon>
        <taxon>Bacillati</taxon>
        <taxon>Actinomycetota</taxon>
        <taxon>Actinomycetes</taxon>
        <taxon>Micromonosporales</taxon>
        <taxon>Micromonosporaceae</taxon>
        <taxon>Micromonospora</taxon>
    </lineage>
</organism>
<dbReference type="InterPro" id="IPR049790">
    <property type="entry name" value="Rv3655c/TadE"/>
</dbReference>
<dbReference type="STRING" id="121616.GA0070216_105186"/>
<dbReference type="RefSeq" id="WP_091244512.1">
    <property type="nucleotide sequence ID" value="NZ_FMCU01000005.1"/>
</dbReference>
<evidence type="ECO:0000313" key="3">
    <source>
        <dbReference type="Proteomes" id="UP000198797"/>
    </source>
</evidence>